<dbReference type="Proteomes" id="UP000464577">
    <property type="component" value="Chromosome"/>
</dbReference>
<keyword evidence="4" id="KW-0949">S-adenosyl-L-methionine</keyword>
<keyword evidence="2" id="KW-0489">Methyltransferase</keyword>
<evidence type="ECO:0000256" key="6">
    <source>
        <dbReference type="ARBA" id="ARBA00023004"/>
    </source>
</evidence>
<gene>
    <name evidence="9" type="ORF">GJR95_35025</name>
</gene>
<evidence type="ECO:0000313" key="10">
    <source>
        <dbReference type="Proteomes" id="UP000464577"/>
    </source>
</evidence>
<dbReference type="SFLD" id="SFLDS00029">
    <property type="entry name" value="Radical_SAM"/>
    <property type="match status" value="1"/>
</dbReference>
<evidence type="ECO:0000313" key="9">
    <source>
        <dbReference type="EMBL" id="QHV99910.1"/>
    </source>
</evidence>
<dbReference type="EMBL" id="CP045997">
    <property type="protein sequence ID" value="QHV99910.1"/>
    <property type="molecule type" value="Genomic_DNA"/>
</dbReference>
<dbReference type="Gene3D" id="3.30.750.200">
    <property type="match status" value="1"/>
</dbReference>
<dbReference type="Gene3D" id="3.30.750.210">
    <property type="match status" value="1"/>
</dbReference>
<reference evidence="9 10" key="1">
    <citation type="submission" date="2019-11" db="EMBL/GenBank/DDBJ databases">
        <title>Spirosoma endbachense sp. nov., isolated from a natural salt meadow.</title>
        <authorList>
            <person name="Rojas J."/>
            <person name="Ambika Manirajan B."/>
            <person name="Ratering S."/>
            <person name="Suarez C."/>
            <person name="Geissler-Plaum R."/>
            <person name="Schnell S."/>
        </authorList>
    </citation>
    <scope>NUCLEOTIDE SEQUENCE [LARGE SCALE GENOMIC DNA]</scope>
    <source>
        <strain evidence="9 10">I-24</strain>
    </source>
</reference>
<dbReference type="PROSITE" id="PS51918">
    <property type="entry name" value="RADICAL_SAM"/>
    <property type="match status" value="1"/>
</dbReference>
<dbReference type="SUPFAM" id="SSF102114">
    <property type="entry name" value="Radical SAM enzymes"/>
    <property type="match status" value="1"/>
</dbReference>
<dbReference type="InterPro" id="IPR034466">
    <property type="entry name" value="Methyltransferase_Class_B"/>
</dbReference>
<sequence>MKKKILFANTYFYRFDKKQWKAQKPYPPYGTILAAAIMRELGYEVDLFDASLVETTLGIKSKLENFRPDYLIIFDDNFNYLSKMCLTVMREACFELINLGKAADCKIIVNSADATDHFEKYLKVGADIILLGEAEQTLQDILENDLKDLDKFKGIAFLKEEEIISVQPKNSTPALDTYPTPAWDLIQLSDYEHIWMKSQGYFSLNIATTRGCPFKCNWCAKPIYGNRYNSRSPQNVVDELTILVKKGAAHFWISDDIFGLKPGWVKEFKEIVQVQKLEIRLKIQSRADLLLKENTIQDLIEAGLDEVWIGAESGSQKILDAMDKGITIEEIEKSTQLLQRKGVKVAFFLQYGYLGEQWADIQKTLLMVKKLMPDDIGISISYPLPGTGFYERVKAQFEKKRNWENSDDLCMMYKATYSTKFYRQLYEYTHRFYQKEKTIKSWRKMPMLSLLKFPYQLIRVQLSNQRMKMLLNEG</sequence>
<evidence type="ECO:0000256" key="2">
    <source>
        <dbReference type="ARBA" id="ARBA00022603"/>
    </source>
</evidence>
<dbReference type="InterPro" id="IPR007197">
    <property type="entry name" value="rSAM"/>
</dbReference>
<feature type="domain" description="Radical SAM core" evidence="8">
    <location>
        <begin position="198"/>
        <end position="418"/>
    </location>
</feature>
<dbReference type="KEGG" id="senf:GJR95_35025"/>
<dbReference type="SMART" id="SM00729">
    <property type="entry name" value="Elp3"/>
    <property type="match status" value="1"/>
</dbReference>
<dbReference type="GO" id="GO:0051539">
    <property type="term" value="F:4 iron, 4 sulfur cluster binding"/>
    <property type="evidence" value="ECO:0007669"/>
    <property type="project" value="UniProtKB-KW"/>
</dbReference>
<evidence type="ECO:0000256" key="3">
    <source>
        <dbReference type="ARBA" id="ARBA00022679"/>
    </source>
</evidence>
<accession>A0A6P1W7M5</accession>
<dbReference type="Gene3D" id="3.40.50.280">
    <property type="entry name" value="Cobalamin-binding domain"/>
    <property type="match status" value="1"/>
</dbReference>
<keyword evidence="7" id="KW-0411">Iron-sulfur</keyword>
<dbReference type="AlphaFoldDB" id="A0A6P1W7M5"/>
<keyword evidence="3" id="KW-0808">Transferase</keyword>
<dbReference type="PANTHER" id="PTHR43409:SF7">
    <property type="entry name" value="BLL1977 PROTEIN"/>
    <property type="match status" value="1"/>
</dbReference>
<protein>
    <submittedName>
        <fullName evidence="9">Radical SAM protein</fullName>
    </submittedName>
</protein>
<keyword evidence="10" id="KW-1185">Reference proteome</keyword>
<evidence type="ECO:0000259" key="8">
    <source>
        <dbReference type="PROSITE" id="PS51918"/>
    </source>
</evidence>
<comment type="cofactor">
    <cofactor evidence="1">
        <name>[4Fe-4S] cluster</name>
        <dbReference type="ChEBI" id="CHEBI:49883"/>
    </cofactor>
</comment>
<keyword evidence="5" id="KW-0479">Metal-binding</keyword>
<dbReference type="SFLD" id="SFLDG01082">
    <property type="entry name" value="B12-binding_domain_containing"/>
    <property type="match status" value="1"/>
</dbReference>
<proteinExistence type="predicted"/>
<evidence type="ECO:0000256" key="1">
    <source>
        <dbReference type="ARBA" id="ARBA00001966"/>
    </source>
</evidence>
<evidence type="ECO:0000256" key="4">
    <source>
        <dbReference type="ARBA" id="ARBA00022691"/>
    </source>
</evidence>
<organism evidence="9 10">
    <name type="scientific">Spirosoma endbachense</name>
    <dbReference type="NCBI Taxonomy" id="2666025"/>
    <lineage>
        <taxon>Bacteria</taxon>
        <taxon>Pseudomonadati</taxon>
        <taxon>Bacteroidota</taxon>
        <taxon>Cytophagia</taxon>
        <taxon>Cytophagales</taxon>
        <taxon>Cytophagaceae</taxon>
        <taxon>Spirosoma</taxon>
    </lineage>
</organism>
<evidence type="ECO:0000256" key="7">
    <source>
        <dbReference type="ARBA" id="ARBA00023014"/>
    </source>
</evidence>
<dbReference type="GO" id="GO:0003824">
    <property type="term" value="F:catalytic activity"/>
    <property type="evidence" value="ECO:0007669"/>
    <property type="project" value="InterPro"/>
</dbReference>
<dbReference type="InterPro" id="IPR058240">
    <property type="entry name" value="rSAM_sf"/>
</dbReference>
<dbReference type="InterPro" id="IPR051198">
    <property type="entry name" value="BchE-like"/>
</dbReference>
<name>A0A6P1W7M5_9BACT</name>
<keyword evidence="6" id="KW-0408">Iron</keyword>
<dbReference type="GO" id="GO:0046872">
    <property type="term" value="F:metal ion binding"/>
    <property type="evidence" value="ECO:0007669"/>
    <property type="project" value="UniProtKB-KW"/>
</dbReference>
<dbReference type="CDD" id="cd01335">
    <property type="entry name" value="Radical_SAM"/>
    <property type="match status" value="1"/>
</dbReference>
<dbReference type="SFLD" id="SFLDG01123">
    <property type="entry name" value="methyltransferase_(Class_B)"/>
    <property type="match status" value="1"/>
</dbReference>
<dbReference type="RefSeq" id="WP_162390302.1">
    <property type="nucleotide sequence ID" value="NZ_CP045997.1"/>
</dbReference>
<dbReference type="Pfam" id="PF04055">
    <property type="entry name" value="Radical_SAM"/>
    <property type="match status" value="1"/>
</dbReference>
<dbReference type="InterPro" id="IPR006638">
    <property type="entry name" value="Elp3/MiaA/NifB-like_rSAM"/>
</dbReference>
<dbReference type="GO" id="GO:0005829">
    <property type="term" value="C:cytosol"/>
    <property type="evidence" value="ECO:0007669"/>
    <property type="project" value="TreeGrafter"/>
</dbReference>
<evidence type="ECO:0000256" key="5">
    <source>
        <dbReference type="ARBA" id="ARBA00022723"/>
    </source>
</evidence>
<dbReference type="PANTHER" id="PTHR43409">
    <property type="entry name" value="ANAEROBIC MAGNESIUM-PROTOPORPHYRIN IX MONOMETHYL ESTER CYCLASE-RELATED"/>
    <property type="match status" value="1"/>
</dbReference>